<accession>X1E205</accession>
<dbReference type="AlphaFoldDB" id="X1E205"/>
<protein>
    <recommendedName>
        <fullName evidence="1">Thiamine pyrophosphate enzyme TPP-binding domain-containing protein</fullName>
    </recommendedName>
</protein>
<proteinExistence type="predicted"/>
<dbReference type="Gene3D" id="3.40.50.970">
    <property type="match status" value="1"/>
</dbReference>
<dbReference type="Pfam" id="PF02775">
    <property type="entry name" value="TPP_enzyme_C"/>
    <property type="match status" value="1"/>
</dbReference>
<evidence type="ECO:0000313" key="2">
    <source>
        <dbReference type="EMBL" id="GAH02693.1"/>
    </source>
</evidence>
<feature type="domain" description="Thiamine pyrophosphate enzyme TPP-binding" evidence="1">
    <location>
        <begin position="1"/>
        <end position="39"/>
    </location>
</feature>
<dbReference type="InterPro" id="IPR029061">
    <property type="entry name" value="THDP-binding"/>
</dbReference>
<reference evidence="2" key="1">
    <citation type="journal article" date="2014" name="Front. Microbiol.">
        <title>High frequency of phylogenetically diverse reductive dehalogenase-homologous genes in deep subseafloor sedimentary metagenomes.</title>
        <authorList>
            <person name="Kawai M."/>
            <person name="Futagami T."/>
            <person name="Toyoda A."/>
            <person name="Takaki Y."/>
            <person name="Nishi S."/>
            <person name="Hori S."/>
            <person name="Arai W."/>
            <person name="Tsubouchi T."/>
            <person name="Morono Y."/>
            <person name="Uchiyama I."/>
            <person name="Ito T."/>
            <person name="Fujiyama A."/>
            <person name="Inagaki F."/>
            <person name="Takami H."/>
        </authorList>
    </citation>
    <scope>NUCLEOTIDE SEQUENCE</scope>
    <source>
        <strain evidence="2">Expedition CK06-06</strain>
    </source>
</reference>
<name>X1E205_9ZZZZ</name>
<evidence type="ECO:0000259" key="1">
    <source>
        <dbReference type="Pfam" id="PF02775"/>
    </source>
</evidence>
<dbReference type="GO" id="GO:0030976">
    <property type="term" value="F:thiamine pyrophosphate binding"/>
    <property type="evidence" value="ECO:0007669"/>
    <property type="project" value="InterPro"/>
</dbReference>
<feature type="non-terminal residue" evidence="2">
    <location>
        <position position="1"/>
    </location>
</feature>
<comment type="caution">
    <text evidence="2">The sequence shown here is derived from an EMBL/GenBank/DDBJ whole genome shotgun (WGS) entry which is preliminary data.</text>
</comment>
<organism evidence="2">
    <name type="scientific">marine sediment metagenome</name>
    <dbReference type="NCBI Taxonomy" id="412755"/>
    <lineage>
        <taxon>unclassified sequences</taxon>
        <taxon>metagenomes</taxon>
        <taxon>ecological metagenomes</taxon>
    </lineage>
</organism>
<dbReference type="SUPFAM" id="SSF52518">
    <property type="entry name" value="Thiamin diphosphate-binding fold (THDP-binding)"/>
    <property type="match status" value="1"/>
</dbReference>
<dbReference type="GO" id="GO:0003824">
    <property type="term" value="F:catalytic activity"/>
    <property type="evidence" value="ECO:0007669"/>
    <property type="project" value="InterPro"/>
</dbReference>
<sequence length="63" mass="6960">YAQIAKGFGCYAETVEDPNEIQPALQRAIDSGLPAVIDVKIAWKTPTGTRIIQQMKKRQMAAQ</sequence>
<gene>
    <name evidence="2" type="ORF">S01H4_37767</name>
</gene>
<dbReference type="EMBL" id="BART01020311">
    <property type="protein sequence ID" value="GAH02693.1"/>
    <property type="molecule type" value="Genomic_DNA"/>
</dbReference>
<dbReference type="InterPro" id="IPR011766">
    <property type="entry name" value="TPP_enzyme_TPP-bd"/>
</dbReference>